<name>A0A6C7E8N2_ILUCY</name>
<keyword evidence="4 5" id="KW-0408">Iron</keyword>
<dbReference type="KEGG" id="aym:YM304_06440"/>
<dbReference type="RefSeq" id="WP_015440206.1">
    <property type="nucleotide sequence ID" value="NC_020520.1"/>
</dbReference>
<keyword evidence="2 5" id="KW-0479">Metal-binding</keyword>
<accession>A0A6C7E8N2</accession>
<dbReference type="AlphaFoldDB" id="A0A6C7E8N2"/>
<dbReference type="EC" id="1.13.11.-" evidence="6"/>
<dbReference type="Pfam" id="PF03055">
    <property type="entry name" value="RPE65"/>
    <property type="match status" value="1"/>
</dbReference>
<dbReference type="OrthoDB" id="6636843at2"/>
<gene>
    <name evidence="7" type="ORF">YM304_06440</name>
</gene>
<keyword evidence="3 6" id="KW-0560">Oxidoreductase</keyword>
<evidence type="ECO:0000256" key="4">
    <source>
        <dbReference type="ARBA" id="ARBA00023004"/>
    </source>
</evidence>
<evidence type="ECO:0000256" key="1">
    <source>
        <dbReference type="ARBA" id="ARBA00006787"/>
    </source>
</evidence>
<organism evidence="7 8">
    <name type="scientific">Ilumatobacter coccineus (strain NBRC 103263 / KCTC 29153 / YM16-304)</name>
    <dbReference type="NCBI Taxonomy" id="1313172"/>
    <lineage>
        <taxon>Bacteria</taxon>
        <taxon>Bacillati</taxon>
        <taxon>Actinomycetota</taxon>
        <taxon>Acidimicrobiia</taxon>
        <taxon>Acidimicrobiales</taxon>
        <taxon>Ilumatobacteraceae</taxon>
        <taxon>Ilumatobacter</taxon>
    </lineage>
</organism>
<sequence>MPVNVVNRVTPTITPNDHPYMNGAWTPQYEEVDATEMEVIGEIPTDLDGIYVRNTENPVHDAIGIYHPFDGDGMLHTMSFHDGKATYRNRFVRTEGFLAEQEAGHAIWTGLTGNPKKSLRPGWGARGGMKDASSTDVVVHAGEILSTHYMCGEGYRFDPDTLDQIGTANWVPPEGVSAHPKVDLATGELLFFNYGKQAPYMHYGVVGADRKLKHLIPIELPGPRLPHDMAFTKNFSILIDLPFFWNEELLEAGFHVPTFHDHLPTRFAIVPRFGQPSEIRWFEADPTFVLHWMNAYEEGNEIVLDGYFQEDPDPAPLDVPGIDPRLGKLMAAIDEHSFKPKLHRWRFNLDTGATREEHLDERNLEFGMFNQHYAGEKARYLYSTTAEPGYFLFNGMVKHDLETGESTSLAFGDGRFGSEAPFAPRVGATAEDDGYLVSFITDVNEGRSECVIIDARDVAAGPICRIILPHQISSGTHATWAARSEYGGAR</sequence>
<feature type="binding site" evidence="5">
    <location>
        <position position="291"/>
    </location>
    <ligand>
        <name>Fe cation</name>
        <dbReference type="ChEBI" id="CHEBI:24875"/>
        <note>catalytic</note>
    </ligand>
</feature>
<feature type="binding site" evidence="5">
    <location>
        <position position="477"/>
    </location>
    <ligand>
        <name>Fe cation</name>
        <dbReference type="ChEBI" id="CHEBI:24875"/>
        <note>catalytic</note>
    </ligand>
</feature>
<proteinExistence type="inferred from homology"/>
<dbReference type="Proteomes" id="UP000011863">
    <property type="component" value="Chromosome"/>
</dbReference>
<feature type="binding site" evidence="5">
    <location>
        <position position="227"/>
    </location>
    <ligand>
        <name>Fe cation</name>
        <dbReference type="ChEBI" id="CHEBI:24875"/>
        <note>catalytic</note>
    </ligand>
</feature>
<feature type="binding site" evidence="5">
    <location>
        <position position="179"/>
    </location>
    <ligand>
        <name>Fe cation</name>
        <dbReference type="ChEBI" id="CHEBI:24875"/>
        <note>catalytic</note>
    </ligand>
</feature>
<evidence type="ECO:0000313" key="7">
    <source>
        <dbReference type="EMBL" id="BAN00958.1"/>
    </source>
</evidence>
<evidence type="ECO:0000256" key="6">
    <source>
        <dbReference type="RuleBase" id="RU364048"/>
    </source>
</evidence>
<protein>
    <recommendedName>
        <fullName evidence="6">Dioxygenase</fullName>
        <ecNumber evidence="6">1.13.11.-</ecNumber>
    </recommendedName>
</protein>
<evidence type="ECO:0000256" key="3">
    <source>
        <dbReference type="ARBA" id="ARBA00023002"/>
    </source>
</evidence>
<dbReference type="InterPro" id="IPR004294">
    <property type="entry name" value="Carotenoid_Oase"/>
</dbReference>
<comment type="similarity">
    <text evidence="1 6">Belongs to the carotenoid oxygenase family.</text>
</comment>
<keyword evidence="8" id="KW-1185">Reference proteome</keyword>
<evidence type="ECO:0000313" key="8">
    <source>
        <dbReference type="Proteomes" id="UP000011863"/>
    </source>
</evidence>
<dbReference type="EMBL" id="AP012057">
    <property type="protein sequence ID" value="BAN00958.1"/>
    <property type="molecule type" value="Genomic_DNA"/>
</dbReference>
<comment type="cofactor">
    <cofactor evidence="5 6">
        <name>Fe(2+)</name>
        <dbReference type="ChEBI" id="CHEBI:29033"/>
    </cofactor>
    <text evidence="5 6">Binds 1 Fe(2+) ion per subunit.</text>
</comment>
<dbReference type="GO" id="GO:0046872">
    <property type="term" value="F:metal ion binding"/>
    <property type="evidence" value="ECO:0007669"/>
    <property type="project" value="UniProtKB-KW"/>
</dbReference>
<keyword evidence="6 7" id="KW-0223">Dioxygenase</keyword>
<dbReference type="PANTHER" id="PTHR10543">
    <property type="entry name" value="BETA-CAROTENE DIOXYGENASE"/>
    <property type="match status" value="1"/>
</dbReference>
<reference evidence="7 8" key="1">
    <citation type="journal article" date="2013" name="Int. J. Syst. Evol. Microbiol.">
        <title>Ilumatobacter nonamiense sp. nov. and Ilumatobacter coccineum sp. nov., isolated from seashore sand.</title>
        <authorList>
            <person name="Matsumoto A."/>
            <person name="Kasai H."/>
            <person name="Matsuo Y."/>
            <person name="Shizuri Y."/>
            <person name="Ichikawa N."/>
            <person name="Fujita N."/>
            <person name="Omura S."/>
            <person name="Takahashi Y."/>
        </authorList>
    </citation>
    <scope>NUCLEOTIDE SEQUENCE [LARGE SCALE GENOMIC DNA]</scope>
    <source>
        <strain evidence="8">NBRC 103263 / KCTC 29153 / YM16-304</strain>
    </source>
</reference>
<dbReference type="GO" id="GO:0016121">
    <property type="term" value="P:carotene catabolic process"/>
    <property type="evidence" value="ECO:0007669"/>
    <property type="project" value="TreeGrafter"/>
</dbReference>
<evidence type="ECO:0000256" key="5">
    <source>
        <dbReference type="PIRSR" id="PIRSR604294-1"/>
    </source>
</evidence>
<dbReference type="PANTHER" id="PTHR10543:SF89">
    <property type="entry name" value="CAROTENOID 9,10(9',10')-CLEAVAGE DIOXYGENASE 1"/>
    <property type="match status" value="1"/>
</dbReference>
<evidence type="ECO:0000256" key="2">
    <source>
        <dbReference type="ARBA" id="ARBA00022723"/>
    </source>
</evidence>
<dbReference type="GO" id="GO:0010436">
    <property type="term" value="F:carotenoid dioxygenase activity"/>
    <property type="evidence" value="ECO:0007669"/>
    <property type="project" value="TreeGrafter"/>
</dbReference>